<protein>
    <submittedName>
        <fullName evidence="2">Outer membrane beta-barrel protein</fullName>
    </submittedName>
</protein>
<evidence type="ECO:0000313" key="3">
    <source>
        <dbReference type="Proteomes" id="UP000566071"/>
    </source>
</evidence>
<accession>A0ABX1W7E0</accession>
<comment type="caution">
    <text evidence="2">The sequence shown here is derived from an EMBL/GenBank/DDBJ whole genome shotgun (WGS) entry which is preliminary data.</text>
</comment>
<dbReference type="EMBL" id="JABFCR010000077">
    <property type="protein sequence ID" value="NNU34891.1"/>
    <property type="molecule type" value="Genomic_DNA"/>
</dbReference>
<keyword evidence="3" id="KW-1185">Reference proteome</keyword>
<proteinExistence type="predicted"/>
<sequence length="106" mass="11888">MAGQGQLSAGLKTSYVHTDNAANYFNLINNVSTIDYNATNRFYTAKTLMPLMQVMTRDFNRFAIQAGLRIEHTDISGHQLGNAPPVIHHLPSIIPAFSLQFIYYIN</sequence>
<dbReference type="Proteomes" id="UP000566071">
    <property type="component" value="Unassembled WGS sequence"/>
</dbReference>
<evidence type="ECO:0000313" key="2">
    <source>
        <dbReference type="EMBL" id="NNU34891.1"/>
    </source>
</evidence>
<organism evidence="2 3">
    <name type="scientific">Mucilaginibacter humi</name>
    <dbReference type="NCBI Taxonomy" id="2732510"/>
    <lineage>
        <taxon>Bacteria</taxon>
        <taxon>Pseudomonadati</taxon>
        <taxon>Bacteroidota</taxon>
        <taxon>Sphingobacteriia</taxon>
        <taxon>Sphingobacteriales</taxon>
        <taxon>Sphingobacteriaceae</taxon>
        <taxon>Mucilaginibacter</taxon>
    </lineage>
</organism>
<name>A0ABX1W7E0_9SPHI</name>
<evidence type="ECO:0000259" key="1">
    <source>
        <dbReference type="Pfam" id="PF14905"/>
    </source>
</evidence>
<feature type="domain" description="Outer membrane protein beta-barrel" evidence="1">
    <location>
        <begin position="4"/>
        <end position="100"/>
    </location>
</feature>
<reference evidence="2 3" key="1">
    <citation type="submission" date="2020-05" db="EMBL/GenBank/DDBJ databases">
        <authorList>
            <person name="Khan S.A."/>
            <person name="Jeon C.O."/>
            <person name="Chun B.H."/>
        </authorList>
    </citation>
    <scope>NUCLEOTIDE SEQUENCE [LARGE SCALE GENOMIC DNA]</scope>
    <source>
        <strain evidence="2 3">S1162</strain>
    </source>
</reference>
<gene>
    <name evidence="2" type="ORF">HK413_14065</name>
</gene>
<dbReference type="Pfam" id="PF14905">
    <property type="entry name" value="OMP_b-brl_3"/>
    <property type="match status" value="1"/>
</dbReference>
<dbReference type="InterPro" id="IPR041700">
    <property type="entry name" value="OMP_b-brl_3"/>
</dbReference>